<name>A0A834ZWR6_TETSI</name>
<evidence type="ECO:0000256" key="3">
    <source>
        <dbReference type="ARBA" id="ARBA00022525"/>
    </source>
</evidence>
<keyword evidence="5 12" id="KW-0732">Signal</keyword>
<feature type="active site" description="Charge relay system" evidence="9 10">
    <location>
        <position position="1315"/>
    </location>
</feature>
<evidence type="ECO:0000256" key="8">
    <source>
        <dbReference type="ARBA" id="ARBA00023180"/>
    </source>
</evidence>
<dbReference type="EMBL" id="JABCRI010000002">
    <property type="protein sequence ID" value="KAF8410077.1"/>
    <property type="molecule type" value="Genomic_DNA"/>
</dbReference>
<feature type="domain" description="Inhibitor I9" evidence="14">
    <location>
        <begin position="29"/>
        <end position="114"/>
    </location>
</feature>
<keyword evidence="6 10" id="KW-0378">Hydrolase</keyword>
<dbReference type="GO" id="GO:0004252">
    <property type="term" value="F:serine-type endopeptidase activity"/>
    <property type="evidence" value="ECO:0007669"/>
    <property type="project" value="UniProtKB-UniRule"/>
</dbReference>
<dbReference type="FunFam" id="3.40.50.200:FF:000006">
    <property type="entry name" value="Subtilisin-like protease SBT1.5"/>
    <property type="match status" value="2"/>
</dbReference>
<comment type="subcellular location">
    <subcellularLocation>
        <location evidence="1">Secreted</location>
    </subcellularLocation>
</comment>
<dbReference type="InterPro" id="IPR041469">
    <property type="entry name" value="Subtilisin-like_FN3"/>
</dbReference>
<dbReference type="OrthoDB" id="206201at2759"/>
<sequence>MKVANMITLAYLLFHAFLLFPFTSAFRSTYIVHMDKSVMPKAFATHHHWYLATLDSLKPNGPTTSHSNNSRARLLYTYTNAIHGFSAVLSPEQLETLKKSLGFISAYPDKIVKVDTTHTTEFLSLNPDTGLWPASGFGKDIIVGVIDSGVWPESESFKDDGMTEVPARWKGACDFGGESNTSLCNRKLIGARFFNKGVMAANPGANMDPNTARDMEGHGTHTSSTVAGNYVKDASFFGYAKGTARGVAPRARVAMYKPIWGSSGFGSDLLASMDQAIVDGVDVISISMGFNGAHLYEDPIAIASFAAMEKGVLVSSSAGNDGPFLNTLHNGAPWLLTVGASTIDRQYAGTLTLGNGVAILGWSIFPANALLLDVPLVYNETLLSCDSSEKLSEAEGKIVICMDNWYLYGQISNVAESKVAGAIFVSNDSYFFEAGDLPCPAVVISPMDVPKVIEYAKSSASPKVTMKFQQTFVGTKPAPYAAFFSSRGPPDYPGVLKPDLVAPGSRVLAAWVPIVPAAAIGRGLLLSSGYKIVSGTSMACPHASGVAALLKGAHPDWSPAAIRSAMMTTANPLDNTFNPIRDNGDNYQPATPLAMGSGQLDPNKALDPGLIYDADAQDYVNFLLTNVGEGASIYRAKLMLPEGFSVSVTPDTLVFQEKYEKLSFVISVKDGTPREGNVSYGSLVWVDDGGNHTASRDQQEDNTPKPIRSRRLAASHPRGGPTTEEYRINEFLDHAYGIGLLGNIILSAARYDSNEGFHIVQAIDRYGQWLFFVNPSNCSSMAFLSPLYVSMLLLIRISLLPSTLAQSDMYIVHMDLSAMPKAFSGHHSWYAATLNAVSDSSRATTSTTTTTANLIYTYSNAIHGFSAILSPSELEALKNSPGYISSIRDLPATVDTTHTYKFLGLNSNSGVWPVSNYGKDVIIGLVDSGIWPESESFKDDGMTHVPLRWKGECINGEHFKSSMCNKKLIGARFYNKGIIENRPNVTFSMNSTRDTNGHGTHTSSTAAGNYVEDASFFGYARGLARGMAPRACVAMYKAFWDEGAYSSDVIAAMEQAILDGVDVMSLSFGYDGVPLYEDPISIASFAAMEKGIFISTSAGNEGPYFRTLHNGTPWLLTVAAGTIDRQFKGIVTLGDGVSIMGASLYPGNSSLSQLPLVFMNACKSVKDLKKVGYKIVVCRDMNESISHQIDNVISARVPGGVFISNSSFLEFFIQTSFPAAFMNLQDGQAIIEYIMKNSHPRASLEFQKTVLGTKPEPNVASYTSRGPSPSCPSVLKPDLMAPGDLVLASWSQISPVAELGSRLLFSKFNIISGTSMACPHAAGVAALLKGAHPEWSPAAIRSAMMTTADSLDNTLNPIKDLGDNNRPASPLAMGAGHINPNKALDPGLIYDANAEDYIRLLCALNYSRKQIKMIARSSSFNCSNPSLDLNYPSFIAFFNDNTSSSDMKMVQEFQRTVTNVGEGMSTYTAKLIPMDGIQVSVVPDRLIFRQKEEKLSYKLTLEGPRLMKEGVIQGSLSWVDIEGKHVVRSPIVATSLTSESFSGKN</sequence>
<feature type="compositionally biased region" description="Basic and acidic residues" evidence="11">
    <location>
        <begin position="694"/>
        <end position="703"/>
    </location>
</feature>
<dbReference type="Gene3D" id="3.30.70.80">
    <property type="entry name" value="Peptidase S8 propeptide/proteinase inhibitor I9"/>
    <property type="match status" value="2"/>
</dbReference>
<evidence type="ECO:0000313" key="17">
    <source>
        <dbReference type="Proteomes" id="UP000655225"/>
    </source>
</evidence>
<keyword evidence="8" id="KW-0325">Glycoprotein</keyword>
<feature type="domain" description="Inhibitor I9" evidence="14">
    <location>
        <begin position="810"/>
        <end position="890"/>
    </location>
</feature>
<dbReference type="Proteomes" id="UP000655225">
    <property type="component" value="Unassembled WGS sequence"/>
</dbReference>
<feature type="active site" description="Charge relay system" evidence="9 10">
    <location>
        <position position="927"/>
    </location>
</feature>
<feature type="domain" description="Peptidase S8/S53" evidence="13">
    <location>
        <begin position="918"/>
        <end position="1356"/>
    </location>
</feature>
<organism evidence="16 17">
    <name type="scientific">Tetracentron sinense</name>
    <name type="common">Spur-leaf</name>
    <dbReference type="NCBI Taxonomy" id="13715"/>
    <lineage>
        <taxon>Eukaryota</taxon>
        <taxon>Viridiplantae</taxon>
        <taxon>Streptophyta</taxon>
        <taxon>Embryophyta</taxon>
        <taxon>Tracheophyta</taxon>
        <taxon>Spermatophyta</taxon>
        <taxon>Magnoliopsida</taxon>
        <taxon>Trochodendrales</taxon>
        <taxon>Trochodendraceae</taxon>
        <taxon>Tetracentron</taxon>
    </lineage>
</organism>
<feature type="domain" description="Peptidase S8/S53" evidence="13">
    <location>
        <begin position="138"/>
        <end position="576"/>
    </location>
</feature>
<feature type="chain" id="PRO_5032611876" description="Subtilisin-like protease SBT1.9" evidence="12">
    <location>
        <begin position="26"/>
        <end position="1545"/>
    </location>
</feature>
<evidence type="ECO:0000259" key="15">
    <source>
        <dbReference type="Pfam" id="PF17766"/>
    </source>
</evidence>
<dbReference type="PROSITE" id="PS51892">
    <property type="entry name" value="SUBTILASE"/>
    <property type="match status" value="2"/>
</dbReference>
<keyword evidence="4 10" id="KW-0645">Protease</keyword>
<dbReference type="InterPro" id="IPR023828">
    <property type="entry name" value="Peptidase_S8_Ser-AS"/>
</dbReference>
<dbReference type="InterPro" id="IPR000209">
    <property type="entry name" value="Peptidase_S8/S53_dom"/>
</dbReference>
<evidence type="ECO:0000256" key="6">
    <source>
        <dbReference type="ARBA" id="ARBA00022801"/>
    </source>
</evidence>
<dbReference type="CDD" id="cd02120">
    <property type="entry name" value="PA_subtilisin_like"/>
    <property type="match status" value="2"/>
</dbReference>
<dbReference type="Gene3D" id="3.50.30.30">
    <property type="match status" value="2"/>
</dbReference>
<feature type="domain" description="Subtilisin-like protease fibronectin type-III" evidence="15">
    <location>
        <begin position="1428"/>
        <end position="1532"/>
    </location>
</feature>
<dbReference type="InterPro" id="IPR010259">
    <property type="entry name" value="S8pro/Inhibitor_I9"/>
</dbReference>
<evidence type="ECO:0000256" key="10">
    <source>
        <dbReference type="PROSITE-ProRule" id="PRU01240"/>
    </source>
</evidence>
<evidence type="ECO:0008006" key="18">
    <source>
        <dbReference type="Google" id="ProtNLM"/>
    </source>
</evidence>
<dbReference type="Gene3D" id="2.60.40.2310">
    <property type="match status" value="2"/>
</dbReference>
<feature type="region of interest" description="Disordered" evidence="11">
    <location>
        <begin position="691"/>
        <end position="723"/>
    </location>
</feature>
<feature type="active site" description="Charge relay system" evidence="10">
    <location>
        <position position="537"/>
    </location>
</feature>
<dbReference type="InterPro" id="IPR036852">
    <property type="entry name" value="Peptidase_S8/S53_dom_sf"/>
</dbReference>
<keyword evidence="7 10" id="KW-0720">Serine protease</keyword>
<dbReference type="Pfam" id="PF00082">
    <property type="entry name" value="Peptidase_S8"/>
    <property type="match status" value="2"/>
</dbReference>
<dbReference type="Pfam" id="PF17766">
    <property type="entry name" value="fn3_6"/>
    <property type="match status" value="2"/>
</dbReference>
<evidence type="ECO:0000256" key="4">
    <source>
        <dbReference type="ARBA" id="ARBA00022670"/>
    </source>
</evidence>
<dbReference type="SUPFAM" id="SSF52743">
    <property type="entry name" value="Subtilisin-like"/>
    <property type="match status" value="2"/>
</dbReference>
<dbReference type="InterPro" id="IPR015500">
    <property type="entry name" value="Peptidase_S8_subtilisin-rel"/>
</dbReference>
<evidence type="ECO:0000256" key="9">
    <source>
        <dbReference type="PIRSR" id="PIRSR615500-1"/>
    </source>
</evidence>
<keyword evidence="17" id="KW-1185">Reference proteome</keyword>
<dbReference type="OMA" id="AFATHHH"/>
<gene>
    <name evidence="16" type="ORF">HHK36_002599</name>
</gene>
<keyword evidence="3" id="KW-0964">Secreted</keyword>
<dbReference type="InterPro" id="IPR045051">
    <property type="entry name" value="SBT"/>
</dbReference>
<evidence type="ECO:0000256" key="7">
    <source>
        <dbReference type="ARBA" id="ARBA00022825"/>
    </source>
</evidence>
<proteinExistence type="inferred from homology"/>
<reference evidence="16 17" key="1">
    <citation type="submission" date="2020-04" db="EMBL/GenBank/DDBJ databases">
        <title>Plant Genome Project.</title>
        <authorList>
            <person name="Zhang R.-G."/>
        </authorList>
    </citation>
    <scope>NUCLEOTIDE SEQUENCE [LARGE SCALE GENOMIC DNA]</scope>
    <source>
        <strain evidence="16">YNK0</strain>
        <tissue evidence="16">Leaf</tissue>
    </source>
</reference>
<feature type="signal peptide" evidence="12">
    <location>
        <begin position="1"/>
        <end position="25"/>
    </location>
</feature>
<dbReference type="PANTHER" id="PTHR10795">
    <property type="entry name" value="PROPROTEIN CONVERTASE SUBTILISIN/KEXIN"/>
    <property type="match status" value="1"/>
</dbReference>
<evidence type="ECO:0000256" key="1">
    <source>
        <dbReference type="ARBA" id="ARBA00004613"/>
    </source>
</evidence>
<evidence type="ECO:0000256" key="5">
    <source>
        <dbReference type="ARBA" id="ARBA00022729"/>
    </source>
</evidence>
<evidence type="ECO:0000256" key="2">
    <source>
        <dbReference type="ARBA" id="ARBA00011073"/>
    </source>
</evidence>
<feature type="active site" description="Charge relay system" evidence="10">
    <location>
        <position position="147"/>
    </location>
</feature>
<dbReference type="InterPro" id="IPR037045">
    <property type="entry name" value="S8pro/Inhibitor_I9_sf"/>
</dbReference>
<dbReference type="InterPro" id="IPR034197">
    <property type="entry name" value="Peptidases_S8_3"/>
</dbReference>
<dbReference type="FunFam" id="3.30.70.80:FF:000003">
    <property type="entry name" value="Subtilisin-like protease SBT1.9"/>
    <property type="match status" value="2"/>
</dbReference>
<dbReference type="PROSITE" id="PS00138">
    <property type="entry name" value="SUBTILASE_SER"/>
    <property type="match status" value="2"/>
</dbReference>
<comment type="caution">
    <text evidence="16">The sequence shown here is derived from an EMBL/GenBank/DDBJ whole genome shotgun (WGS) entry which is preliminary data.</text>
</comment>
<evidence type="ECO:0000259" key="13">
    <source>
        <dbReference type="Pfam" id="PF00082"/>
    </source>
</evidence>
<dbReference type="CDD" id="cd04852">
    <property type="entry name" value="Peptidases_S8_3"/>
    <property type="match status" value="2"/>
</dbReference>
<evidence type="ECO:0000256" key="11">
    <source>
        <dbReference type="SAM" id="MobiDB-lite"/>
    </source>
</evidence>
<evidence type="ECO:0000256" key="12">
    <source>
        <dbReference type="SAM" id="SignalP"/>
    </source>
</evidence>
<feature type="domain" description="Subtilisin-like protease fibronectin type-III" evidence="15">
    <location>
        <begin position="624"/>
        <end position="693"/>
    </location>
</feature>
<dbReference type="GO" id="GO:0005576">
    <property type="term" value="C:extracellular region"/>
    <property type="evidence" value="ECO:0007669"/>
    <property type="project" value="UniProtKB-SubCell"/>
</dbReference>
<comment type="similarity">
    <text evidence="2 10">Belongs to the peptidase S8 family.</text>
</comment>
<feature type="active site" description="Charge relay system" evidence="9 10">
    <location>
        <position position="998"/>
    </location>
</feature>
<protein>
    <recommendedName>
        <fullName evidence="18">Subtilisin-like protease SBT1.9</fullName>
    </recommendedName>
</protein>
<dbReference type="Pfam" id="PF05922">
    <property type="entry name" value="Inhibitor_I9"/>
    <property type="match status" value="2"/>
</dbReference>
<feature type="active site" description="Charge relay system" evidence="10">
    <location>
        <position position="218"/>
    </location>
</feature>
<accession>A0A834ZWR6</accession>
<evidence type="ECO:0000313" key="16">
    <source>
        <dbReference type="EMBL" id="KAF8410077.1"/>
    </source>
</evidence>
<dbReference type="GO" id="GO:0006508">
    <property type="term" value="P:proteolysis"/>
    <property type="evidence" value="ECO:0007669"/>
    <property type="project" value="UniProtKB-KW"/>
</dbReference>
<evidence type="ECO:0000259" key="14">
    <source>
        <dbReference type="Pfam" id="PF05922"/>
    </source>
</evidence>
<dbReference type="PRINTS" id="PR00723">
    <property type="entry name" value="SUBTILISIN"/>
</dbReference>
<dbReference type="Gene3D" id="3.40.50.200">
    <property type="entry name" value="Peptidase S8/S53 domain"/>
    <property type="match status" value="2"/>
</dbReference>